<protein>
    <submittedName>
        <fullName evidence="1">Uncharacterized protein</fullName>
    </submittedName>
</protein>
<proteinExistence type="predicted"/>
<dbReference type="AlphaFoldDB" id="A0A0F9WPD6"/>
<accession>A0A0F9WPD6</accession>
<dbReference type="GO" id="GO:0006274">
    <property type="term" value="P:DNA replication termination"/>
    <property type="evidence" value="ECO:0007669"/>
    <property type="project" value="InterPro"/>
</dbReference>
<name>A0A0F9WPD6_9ZZZZ</name>
<dbReference type="GO" id="GO:0003677">
    <property type="term" value="F:DNA binding"/>
    <property type="evidence" value="ECO:0007669"/>
    <property type="project" value="InterPro"/>
</dbReference>
<organism evidence="1">
    <name type="scientific">marine sediment metagenome</name>
    <dbReference type="NCBI Taxonomy" id="412755"/>
    <lineage>
        <taxon>unclassified sequences</taxon>
        <taxon>metagenomes</taxon>
        <taxon>ecological metagenomes</taxon>
    </lineage>
</organism>
<sequence>MRDLETAVEASLEKLMCLSHEILGRITSSRGIMFDSATYSEIEGSPTYLLRSALGDLSIPTDAENGNVNRYPGVFCVSDDSLTDIKSLNIAKAAFQSAVNSAESAGCTRIDMRKIYRAMGASRLHPKHAWRQVTILEETDLQSVGFTVAKNSESSSQMTLVEVNEILNKFGAFDIAAAVNNSGAKHIRWHEPVAPHVRANVVWGSKEDSRRQMFYASMPFIIPEGIWPEKRVRFNKPRHHSKRSDFSQLGNIPLPFKQGCSITIVEAV</sequence>
<reference evidence="1" key="1">
    <citation type="journal article" date="2015" name="Nature">
        <title>Complex archaea that bridge the gap between prokaryotes and eukaryotes.</title>
        <authorList>
            <person name="Spang A."/>
            <person name="Saw J.H."/>
            <person name="Jorgensen S.L."/>
            <person name="Zaremba-Niedzwiedzka K."/>
            <person name="Martijn J."/>
            <person name="Lind A.E."/>
            <person name="van Eijk R."/>
            <person name="Schleper C."/>
            <person name="Guy L."/>
            <person name="Ettema T.J."/>
        </authorList>
    </citation>
    <scope>NUCLEOTIDE SEQUENCE</scope>
</reference>
<comment type="caution">
    <text evidence="1">The sequence shown here is derived from an EMBL/GenBank/DDBJ whole genome shotgun (WGS) entry which is preliminary data.</text>
</comment>
<dbReference type="EMBL" id="LAZR01000228">
    <property type="protein sequence ID" value="KKN80573.1"/>
    <property type="molecule type" value="Genomic_DNA"/>
</dbReference>
<dbReference type="InterPro" id="IPR036384">
    <property type="entry name" value="Tus_sf"/>
</dbReference>
<dbReference type="Gene3D" id="3.50.14.10">
    <property type="entry name" value="Replication terminator Tus, domain 1 superfamily/Replication terminator Tus"/>
    <property type="match status" value="1"/>
</dbReference>
<evidence type="ECO:0000313" key="1">
    <source>
        <dbReference type="EMBL" id="KKN80573.1"/>
    </source>
</evidence>
<gene>
    <name evidence="1" type="ORF">LCGC14_0327920</name>
</gene>
<dbReference type="SUPFAM" id="SSF56596">
    <property type="entry name" value="Replication terminator protein (Tus)"/>
    <property type="match status" value="1"/>
</dbReference>
<dbReference type="InterPro" id="IPR036381">
    <property type="entry name" value="Tus_dom1"/>
</dbReference>
<dbReference type="GO" id="GO:0005737">
    <property type="term" value="C:cytoplasm"/>
    <property type="evidence" value="ECO:0007669"/>
    <property type="project" value="InterPro"/>
</dbReference>